<keyword evidence="2" id="KW-1185">Reference proteome</keyword>
<gene>
    <name evidence="1" type="ORF">GCM10010094_11410</name>
</gene>
<organism evidence="1 2">
    <name type="scientific">Streptomyces flaveus</name>
    <dbReference type="NCBI Taxonomy" id="66370"/>
    <lineage>
        <taxon>Bacteria</taxon>
        <taxon>Bacillati</taxon>
        <taxon>Actinomycetota</taxon>
        <taxon>Actinomycetes</taxon>
        <taxon>Kitasatosporales</taxon>
        <taxon>Streptomycetaceae</taxon>
        <taxon>Streptomyces</taxon>
        <taxon>Streptomyces aurantiacus group</taxon>
    </lineage>
</organism>
<reference evidence="1" key="1">
    <citation type="journal article" date="2014" name="Int. J. Syst. Evol. Microbiol.">
        <title>Complete genome sequence of Corynebacterium casei LMG S-19264T (=DSM 44701T), isolated from a smear-ripened cheese.</title>
        <authorList>
            <consortium name="US DOE Joint Genome Institute (JGI-PGF)"/>
            <person name="Walter F."/>
            <person name="Albersmeier A."/>
            <person name="Kalinowski J."/>
            <person name="Ruckert C."/>
        </authorList>
    </citation>
    <scope>NUCLEOTIDE SEQUENCE</scope>
    <source>
        <strain evidence="1">JCM 3035</strain>
    </source>
</reference>
<dbReference type="EMBL" id="BMPQ01000002">
    <property type="protein sequence ID" value="GGK52733.1"/>
    <property type="molecule type" value="Genomic_DNA"/>
</dbReference>
<name>A0A917QIR4_9ACTN</name>
<comment type="caution">
    <text evidence="1">The sequence shown here is derived from an EMBL/GenBank/DDBJ whole genome shotgun (WGS) entry which is preliminary data.</text>
</comment>
<accession>A0A917QIR4</accession>
<protein>
    <submittedName>
        <fullName evidence="1">Uncharacterized protein</fullName>
    </submittedName>
</protein>
<dbReference type="Proteomes" id="UP000637788">
    <property type="component" value="Unassembled WGS sequence"/>
</dbReference>
<proteinExistence type="predicted"/>
<dbReference type="AlphaFoldDB" id="A0A917QIR4"/>
<reference evidence="1" key="2">
    <citation type="submission" date="2020-09" db="EMBL/GenBank/DDBJ databases">
        <authorList>
            <person name="Sun Q."/>
            <person name="Ohkuma M."/>
        </authorList>
    </citation>
    <scope>NUCLEOTIDE SEQUENCE</scope>
    <source>
        <strain evidence="1">JCM 3035</strain>
    </source>
</reference>
<sequence>MELAGAAGDEDTARSGAYAGVDVLGEQLPGQGPVRAERGDREELHAFELGELHLFLWEWGLALGGAGESRA</sequence>
<evidence type="ECO:0000313" key="2">
    <source>
        <dbReference type="Proteomes" id="UP000637788"/>
    </source>
</evidence>
<evidence type="ECO:0000313" key="1">
    <source>
        <dbReference type="EMBL" id="GGK52733.1"/>
    </source>
</evidence>